<reference evidence="8 9" key="1">
    <citation type="submission" date="2017-08" db="EMBL/GenBank/DDBJ databases">
        <title>Infants hospitalized years apart are colonized by the same room-sourced microbial strains.</title>
        <authorList>
            <person name="Brooks B."/>
            <person name="Olm M.R."/>
            <person name="Firek B.A."/>
            <person name="Baker R."/>
            <person name="Thomas B.C."/>
            <person name="Morowitz M.J."/>
            <person name="Banfield J.F."/>
        </authorList>
    </citation>
    <scope>NUCLEOTIDE SEQUENCE [LARGE SCALE GENOMIC DNA]</scope>
    <source>
        <strain evidence="8">S2_005_003_R2_41</strain>
    </source>
</reference>
<keyword evidence="5" id="KW-0106">Calcium</keyword>
<evidence type="ECO:0000256" key="1">
    <source>
        <dbReference type="ARBA" id="ARBA00004561"/>
    </source>
</evidence>
<comment type="caution">
    <text evidence="8">The sequence shown here is derived from an EMBL/GenBank/DDBJ whole genome shotgun (WGS) entry which is preliminary data.</text>
</comment>
<proteinExistence type="inferred from homology"/>
<evidence type="ECO:0000259" key="7">
    <source>
        <dbReference type="Pfam" id="PF05567"/>
    </source>
</evidence>
<dbReference type="Pfam" id="PF05567">
    <property type="entry name" value="T4P_PilY1"/>
    <property type="match status" value="1"/>
</dbReference>
<dbReference type="Proteomes" id="UP000249135">
    <property type="component" value="Unassembled WGS sequence"/>
</dbReference>
<keyword evidence="4" id="KW-0479">Metal-binding</keyword>
<sequence>MQTTEGKGLPARHTIAGLRVRTVAFAAGLCTAAVATALVATGQNISTFKLTALSSEPLYAAGAGEKPTLTLALSVEFPTVGAMYTGGTDYTITKEYLGYFDANSCYRYVNDANASRRRFERTGTATNHGCGGSGFSGNFMNWATGSAIDALRLGLSGGDRIVDEPDLTVLQRAVLPAGFWNSNFVSKRLPAAEAADAVPSSLRGNWTSTIYVANCLDRVHFGTSATGSCDAPGNNSNLGVSSPRQGSTALTSDNFFYARVRVCDSDRSGVLLDPRSKLCQRYPNGKYKPVGNIQRYSDRIRVAAFGYLMDQNIYRYGGVLRAPMKYVGPKGFDANGAPLATTNPVAEWNADTGVLVDNPEGATEGISGVINYLNRFGRTGAVAGTYKTYDPINELYYESLRYLQGLPPTPEATAGMTDAMKDGFPVYTDWTDPHANGSPSKNYACLKNNIIAIGDVNTHYDKYIPGNTVADGADAARPANPAGNEPDFRFWTDVVGSFASNASLSYPDANGTSRVAKNPNASTSPERAFDFLAGLGDQVYGNRTNYYLAGMAYWANTHDIRGAQWTAGAGPGKQRPGMRVKTYALDVDENRNEVGGSDNTNRMRSKYFLAAKYGGFKDGSGFGSPFLASDGTTIDNGGWERAGTPRGDAQTFYLASSPQLILDGLDEMFANIASSGNSIAGGSVSAQEVGPGGAAIYQASFKPDRWSGDVVAKPLALNSDGTIDVGSTPLWSAASLMDSADPDLRKIFVGKLDRSASAATELRWNQIEGDAANTEAFLKGQLDRPAPGSPADGLGKKRLDFIRGVRSDEGILFRQRASRLGDVINSGVVYAGAPLPSYSTEAYRSFYDSYKGRPAAVYAGANDGMLHAFDAATGAEFFAYIPSWMGARLSLLSSPTYGTSAHQSFVDATPRVAEAEIISGSVSTWKTVLVGGTGAGGQGVYALDVSNPTAFDASKVLWEFTDRDDADLGNVVGRPQVLRFRTSASNATTPAYRSFAVVASGVNNTAPDGHASTSGRPALFLLDMSKPTGANWALGTNYFKLSLPVNATVATNIAPGLVQFRATSGSAGEVQRIYAGDLHGNLWKFDFSLPAPQAQWTSKYLSPFVGGDDPLPLYVAKDALGVRQPISMQPSLISGPAGSVIVSFGTGKYLEGADNEVSAGTQGQSVYALYDDDRSTTESGAGIAGRGRLARGTVAANGSVSVPDFLWGHATSDADNTQRSGWYFDFLARGERQVSSAAGLGTTLVFGSMIPPDGTDPCGLGSGNQYVLSIATGKGNSQASTIGLMGEPLVLNAGAVYSNSDSTGRRSKTLTGTIIGQGSGGTGRVRIDSDLLKQTSVVGRLSWRRITNYDELHSRP</sequence>
<protein>
    <submittedName>
        <fullName evidence="8">Pilus assembly protein PilY</fullName>
    </submittedName>
</protein>
<keyword evidence="3" id="KW-1029">Fimbrium biogenesis</keyword>
<dbReference type="InterPro" id="IPR008707">
    <property type="entry name" value="B-propeller_PilY1"/>
</dbReference>
<evidence type="ECO:0000256" key="6">
    <source>
        <dbReference type="ARBA" id="ARBA00023263"/>
    </source>
</evidence>
<dbReference type="InterPro" id="IPR011047">
    <property type="entry name" value="Quinoprotein_ADH-like_sf"/>
</dbReference>
<feature type="domain" description="PilY1 beta-propeller" evidence="7">
    <location>
        <begin position="820"/>
        <end position="1191"/>
    </location>
</feature>
<dbReference type="SUPFAM" id="SSF50998">
    <property type="entry name" value="Quinoprotein alcohol dehydrogenase-like"/>
    <property type="match status" value="1"/>
</dbReference>
<keyword evidence="6" id="KW-0281">Fimbrium</keyword>
<evidence type="ECO:0000256" key="3">
    <source>
        <dbReference type="ARBA" id="ARBA00022558"/>
    </source>
</evidence>
<evidence type="ECO:0000256" key="5">
    <source>
        <dbReference type="ARBA" id="ARBA00022837"/>
    </source>
</evidence>
<evidence type="ECO:0000256" key="2">
    <source>
        <dbReference type="ARBA" id="ARBA00008387"/>
    </source>
</evidence>
<accession>A0A2W5QFD5</accession>
<organism evidence="8 9">
    <name type="scientific">Variovorax paradoxus</name>
    <dbReference type="NCBI Taxonomy" id="34073"/>
    <lineage>
        <taxon>Bacteria</taxon>
        <taxon>Pseudomonadati</taxon>
        <taxon>Pseudomonadota</taxon>
        <taxon>Betaproteobacteria</taxon>
        <taxon>Burkholderiales</taxon>
        <taxon>Comamonadaceae</taxon>
        <taxon>Variovorax</taxon>
    </lineage>
</organism>
<evidence type="ECO:0000313" key="9">
    <source>
        <dbReference type="Proteomes" id="UP000249135"/>
    </source>
</evidence>
<evidence type="ECO:0000313" key="8">
    <source>
        <dbReference type="EMBL" id="PZQ75199.1"/>
    </source>
</evidence>
<gene>
    <name evidence="8" type="ORF">DI563_10250</name>
</gene>
<comment type="similarity">
    <text evidence="2">Belongs to the PilY1 family.</text>
</comment>
<comment type="subcellular location">
    <subcellularLocation>
        <location evidence="1">Fimbrium</location>
    </subcellularLocation>
</comment>
<evidence type="ECO:0000256" key="4">
    <source>
        <dbReference type="ARBA" id="ARBA00022723"/>
    </source>
</evidence>
<dbReference type="GO" id="GO:0046872">
    <property type="term" value="F:metal ion binding"/>
    <property type="evidence" value="ECO:0007669"/>
    <property type="project" value="UniProtKB-KW"/>
</dbReference>
<dbReference type="GO" id="GO:0009289">
    <property type="term" value="C:pilus"/>
    <property type="evidence" value="ECO:0007669"/>
    <property type="project" value="UniProtKB-SubCell"/>
</dbReference>
<dbReference type="EMBL" id="QFPP01000097">
    <property type="protein sequence ID" value="PZQ75199.1"/>
    <property type="molecule type" value="Genomic_DNA"/>
</dbReference>
<name>A0A2W5QFD5_VARPD</name>